<dbReference type="HOGENOM" id="CLU_013985_21_3_6"/>
<organism evidence="4 5">
    <name type="scientific">Pantoea ananatis (strain AJ13355)</name>
    <dbReference type="NCBI Taxonomy" id="932677"/>
    <lineage>
        <taxon>Bacteria</taxon>
        <taxon>Pseudomonadati</taxon>
        <taxon>Pseudomonadota</taxon>
        <taxon>Gammaproteobacteria</taxon>
        <taxon>Enterobacterales</taxon>
        <taxon>Erwiniaceae</taxon>
        <taxon>Pantoea</taxon>
    </lineage>
</organism>
<accession>A0A0H3KXU5</accession>
<dbReference type="Proteomes" id="UP000006690">
    <property type="component" value="Chromosome"/>
</dbReference>
<keyword evidence="2" id="KW-0012">Acyltransferase</keyword>
<dbReference type="eggNOG" id="COG0456">
    <property type="taxonomic scope" value="Bacteria"/>
</dbReference>
<evidence type="ECO:0000313" key="4">
    <source>
        <dbReference type="EMBL" id="BAK11905.1"/>
    </source>
</evidence>
<dbReference type="InterPro" id="IPR000182">
    <property type="entry name" value="GNAT_dom"/>
</dbReference>
<dbReference type="GO" id="GO:0016747">
    <property type="term" value="F:acyltransferase activity, transferring groups other than amino-acyl groups"/>
    <property type="evidence" value="ECO:0007669"/>
    <property type="project" value="InterPro"/>
</dbReference>
<proteinExistence type="predicted"/>
<protein>
    <recommendedName>
        <fullName evidence="3">N-acetyltransferase domain-containing protein</fullName>
    </recommendedName>
</protein>
<feature type="domain" description="N-acetyltransferase" evidence="3">
    <location>
        <begin position="5"/>
        <end position="145"/>
    </location>
</feature>
<dbReference type="EMBL" id="AP012032">
    <property type="protein sequence ID" value="BAK11905.1"/>
    <property type="molecule type" value="Genomic_DNA"/>
</dbReference>
<dbReference type="PANTHER" id="PTHR43877">
    <property type="entry name" value="AMINOALKYLPHOSPHONATE N-ACETYLTRANSFERASE-RELATED-RELATED"/>
    <property type="match status" value="1"/>
</dbReference>
<dbReference type="Pfam" id="PF00583">
    <property type="entry name" value="Acetyltransf_1"/>
    <property type="match status" value="1"/>
</dbReference>
<dbReference type="PATRIC" id="fig|932677.3.peg.2130"/>
<evidence type="ECO:0000256" key="2">
    <source>
        <dbReference type="ARBA" id="ARBA00023315"/>
    </source>
</evidence>
<dbReference type="InterPro" id="IPR050832">
    <property type="entry name" value="Bact_Acetyltransf"/>
</dbReference>
<name>A0A0H3KXU5_PANAA</name>
<dbReference type="RefSeq" id="WP_014594101.1">
    <property type="nucleotide sequence ID" value="NC_017531.2"/>
</dbReference>
<dbReference type="KEGG" id="paj:PAJ_1825"/>
<dbReference type="SUPFAM" id="SSF55729">
    <property type="entry name" value="Acyl-CoA N-acyltransferases (Nat)"/>
    <property type="match status" value="1"/>
</dbReference>
<dbReference type="Gene3D" id="3.40.630.30">
    <property type="match status" value="1"/>
</dbReference>
<dbReference type="InterPro" id="IPR016181">
    <property type="entry name" value="Acyl_CoA_acyltransferase"/>
</dbReference>
<gene>
    <name evidence="4" type="ordered locus">PAJ_1825</name>
</gene>
<dbReference type="AlphaFoldDB" id="A0A0H3KXU5"/>
<dbReference type="OrthoDB" id="9789605at2"/>
<evidence type="ECO:0000313" key="5">
    <source>
        <dbReference type="Proteomes" id="UP000006690"/>
    </source>
</evidence>
<keyword evidence="1" id="KW-0808">Transferase</keyword>
<evidence type="ECO:0000256" key="1">
    <source>
        <dbReference type="ARBA" id="ARBA00022679"/>
    </source>
</evidence>
<sequence length="155" mass="17827">MERDVHIRLFTEADRPFLRTLYLAARRHNWDWIENEDWQLEDFDQIIPGETVLVAELDGHRVGFAGLMENDNFLHSLYVDPAYQGRGVGSALLNEVQGRFTSTGALKCLEMNKAAQTFYLQRGWKIISQGESEQGNYVLMHYPQPSLYTSEASGR</sequence>
<evidence type="ECO:0000259" key="3">
    <source>
        <dbReference type="PROSITE" id="PS51186"/>
    </source>
</evidence>
<dbReference type="PROSITE" id="PS51186">
    <property type="entry name" value="GNAT"/>
    <property type="match status" value="1"/>
</dbReference>
<reference evidence="5" key="1">
    <citation type="journal article" date="2012" name="Appl. Microbiol. Biotechnol.">
        <title>The complete genome sequence of Pantoea ananatis AJ13355, an organism with great biotechnological potential.</title>
        <authorList>
            <person name="Hara Y."/>
            <person name="Kadotani N."/>
            <person name="Izui H."/>
            <person name="Katashkina J.I."/>
            <person name="Kuvaeva T.M."/>
            <person name="Andreeva I.G."/>
            <person name="Golubeva L.I."/>
            <person name="Malko D.B."/>
            <person name="Makeev V.J."/>
            <person name="Mashko S.V."/>
            <person name="Kozlov Y.I."/>
        </authorList>
    </citation>
    <scope>NUCLEOTIDE SEQUENCE [LARGE SCALE GENOMIC DNA]</scope>
    <source>
        <strain evidence="5">AJ13355</strain>
    </source>
</reference>
<dbReference type="CDD" id="cd04301">
    <property type="entry name" value="NAT_SF"/>
    <property type="match status" value="1"/>
</dbReference>